<dbReference type="Proteomes" id="UP000251571">
    <property type="component" value="Unassembled WGS sequence"/>
</dbReference>
<dbReference type="OrthoDB" id="9805924at2"/>
<sequence length="150" mass="17262">MAVNRIALRPPARADRQVWGALWRDYLDFYETRLPEETYDIAFDRLLSDDPATFQGLLAWDGSEALGLVHWLHHPHMWRPEGVIYLQDLFTAPEARGRGIARTLIEAVYAAADAAGAPRVYWLTQAENATARRLYDRIGRMSSFIKYDRP</sequence>
<dbReference type="GO" id="GO:0005840">
    <property type="term" value="C:ribosome"/>
    <property type="evidence" value="ECO:0007669"/>
    <property type="project" value="UniProtKB-KW"/>
</dbReference>
<keyword evidence="6" id="KW-1185">Reference proteome</keyword>
<dbReference type="AlphaFoldDB" id="A0A2Y9B271"/>
<dbReference type="CDD" id="cd04301">
    <property type="entry name" value="NAT_SF"/>
    <property type="match status" value="1"/>
</dbReference>
<dbReference type="RefSeq" id="WP_109565985.1">
    <property type="nucleotide sequence ID" value="NZ_QGDJ01000014.1"/>
</dbReference>
<reference evidence="5 7" key="1">
    <citation type="submission" date="2016-10" db="EMBL/GenBank/DDBJ databases">
        <authorList>
            <person name="Cai Z."/>
        </authorList>
    </citation>
    <scope>NUCLEOTIDE SEQUENCE [LARGE SCALE GENOMIC DNA]</scope>
    <source>
        <strain evidence="5 7">DSM 25227</strain>
    </source>
</reference>
<dbReference type="InterPro" id="IPR016181">
    <property type="entry name" value="Acyl_CoA_acyltransferase"/>
</dbReference>
<dbReference type="EMBL" id="UETC01000014">
    <property type="protein sequence ID" value="SSA50624.1"/>
    <property type="molecule type" value="Genomic_DNA"/>
</dbReference>
<evidence type="ECO:0000313" key="4">
    <source>
        <dbReference type="EMBL" id="PWJ13298.1"/>
    </source>
</evidence>
<dbReference type="Proteomes" id="UP000245839">
    <property type="component" value="Unassembled WGS sequence"/>
</dbReference>
<name>A0A2Y9B271_9RHOB</name>
<evidence type="ECO:0000259" key="3">
    <source>
        <dbReference type="PROSITE" id="PS51186"/>
    </source>
</evidence>
<dbReference type="Gene3D" id="3.40.630.30">
    <property type="match status" value="1"/>
</dbReference>
<evidence type="ECO:0000313" key="7">
    <source>
        <dbReference type="Proteomes" id="UP000251571"/>
    </source>
</evidence>
<dbReference type="InterPro" id="IPR050832">
    <property type="entry name" value="Bact_Acetyltransf"/>
</dbReference>
<dbReference type="InterPro" id="IPR000182">
    <property type="entry name" value="GNAT_dom"/>
</dbReference>
<keyword evidence="2" id="KW-0012">Acyltransferase</keyword>
<keyword evidence="5" id="KW-0687">Ribonucleoprotein</keyword>
<gene>
    <name evidence="4" type="ORF">BCF38_11461</name>
    <name evidence="5" type="ORF">SAMN05421539_11461</name>
</gene>
<feature type="domain" description="N-acetyltransferase" evidence="3">
    <location>
        <begin position="6"/>
        <end position="150"/>
    </location>
</feature>
<dbReference type="EMBL" id="QGDJ01000014">
    <property type="protein sequence ID" value="PWJ13298.1"/>
    <property type="molecule type" value="Genomic_DNA"/>
</dbReference>
<evidence type="ECO:0000313" key="5">
    <source>
        <dbReference type="EMBL" id="SSA50624.1"/>
    </source>
</evidence>
<dbReference type="PANTHER" id="PTHR43877">
    <property type="entry name" value="AMINOALKYLPHOSPHONATE N-ACETYLTRANSFERASE-RELATED-RELATED"/>
    <property type="match status" value="1"/>
</dbReference>
<evidence type="ECO:0000256" key="2">
    <source>
        <dbReference type="ARBA" id="ARBA00023315"/>
    </source>
</evidence>
<organism evidence="5 7">
    <name type="scientific">Jannaschia seohaensis</name>
    <dbReference type="NCBI Taxonomy" id="475081"/>
    <lineage>
        <taxon>Bacteria</taxon>
        <taxon>Pseudomonadati</taxon>
        <taxon>Pseudomonadota</taxon>
        <taxon>Alphaproteobacteria</taxon>
        <taxon>Rhodobacterales</taxon>
        <taxon>Roseobacteraceae</taxon>
        <taxon>Jannaschia</taxon>
    </lineage>
</organism>
<keyword evidence="5" id="KW-0689">Ribosomal protein</keyword>
<dbReference type="Pfam" id="PF00583">
    <property type="entry name" value="Acetyltransf_1"/>
    <property type="match status" value="1"/>
</dbReference>
<keyword evidence="1" id="KW-0808">Transferase</keyword>
<evidence type="ECO:0000313" key="6">
    <source>
        <dbReference type="Proteomes" id="UP000245839"/>
    </source>
</evidence>
<proteinExistence type="predicted"/>
<accession>A0A2Y9B271</accession>
<dbReference type="PROSITE" id="PS51186">
    <property type="entry name" value="GNAT"/>
    <property type="match status" value="1"/>
</dbReference>
<protein>
    <submittedName>
        <fullName evidence="4 5">Ribosomal protein S18 acetylase RimI</fullName>
    </submittedName>
</protein>
<reference evidence="4 6" key="2">
    <citation type="submission" date="2018-03" db="EMBL/GenBank/DDBJ databases">
        <title>Genomic Encyclopedia of Archaeal and Bacterial Type Strains, Phase II (KMG-II): from individual species to whole genera.</title>
        <authorList>
            <person name="Goeker M."/>
        </authorList>
    </citation>
    <scope>NUCLEOTIDE SEQUENCE [LARGE SCALE GENOMIC DNA]</scope>
    <source>
        <strain evidence="4 6">DSM 25227</strain>
    </source>
</reference>
<evidence type="ECO:0000256" key="1">
    <source>
        <dbReference type="ARBA" id="ARBA00022679"/>
    </source>
</evidence>
<dbReference type="GO" id="GO:0016747">
    <property type="term" value="F:acyltransferase activity, transferring groups other than amino-acyl groups"/>
    <property type="evidence" value="ECO:0007669"/>
    <property type="project" value="InterPro"/>
</dbReference>
<dbReference type="SUPFAM" id="SSF55729">
    <property type="entry name" value="Acyl-CoA N-acyltransferases (Nat)"/>
    <property type="match status" value="1"/>
</dbReference>